<feature type="region of interest" description="Disordered" evidence="2">
    <location>
        <begin position="125"/>
        <end position="144"/>
    </location>
</feature>
<feature type="domain" description="NmrA-like" evidence="3">
    <location>
        <begin position="4"/>
        <end position="106"/>
    </location>
</feature>
<accession>A0A6A1W5W6</accession>
<dbReference type="Gene3D" id="3.40.50.720">
    <property type="entry name" value="NAD(P)-binding Rossmann-like Domain"/>
    <property type="match status" value="1"/>
</dbReference>
<dbReference type="EMBL" id="RXIC02000021">
    <property type="protein sequence ID" value="KAB1220654.1"/>
    <property type="molecule type" value="Genomic_DNA"/>
</dbReference>
<dbReference type="InterPro" id="IPR050608">
    <property type="entry name" value="NmrA-type/Isoflavone_red_sf"/>
</dbReference>
<dbReference type="PANTHER" id="PTHR43349:SF35">
    <property type="entry name" value="PHENYLCOUMARAN BENZYLIC ETHER REDUCTASE 1"/>
    <property type="match status" value="1"/>
</dbReference>
<comment type="similarity">
    <text evidence="1">Belongs to the NmrA-type oxidoreductase family. Isoflavone reductase subfamily.</text>
</comment>
<gene>
    <name evidence="4" type="ORF">CJ030_MR3G009396</name>
</gene>
<sequence length="144" mass="15024">MAAKSRILIIGCTVYVGKFIVEASAKAGHPTFALVRKSTLSNPTKGKLFENFKNLGVVFLHGDLYDHESMVKAIKQVDMVISTVGPQQLADQVKIIATIKEAGSVKGCALAVAVAIMPPTATATATTNDGDEYVTTGTGTGGNI</sequence>
<dbReference type="InterPro" id="IPR036291">
    <property type="entry name" value="NAD(P)-bd_dom_sf"/>
</dbReference>
<dbReference type="InterPro" id="IPR008030">
    <property type="entry name" value="NmrA-like"/>
</dbReference>
<dbReference type="AlphaFoldDB" id="A0A6A1W5W6"/>
<dbReference type="Pfam" id="PF05368">
    <property type="entry name" value="NmrA"/>
    <property type="match status" value="1"/>
</dbReference>
<dbReference type="PANTHER" id="PTHR43349">
    <property type="entry name" value="PINORESINOL REDUCTASE-RELATED"/>
    <property type="match status" value="1"/>
</dbReference>
<keyword evidence="5" id="KW-1185">Reference proteome</keyword>
<organism evidence="4 5">
    <name type="scientific">Morella rubra</name>
    <name type="common">Chinese bayberry</name>
    <dbReference type="NCBI Taxonomy" id="262757"/>
    <lineage>
        <taxon>Eukaryota</taxon>
        <taxon>Viridiplantae</taxon>
        <taxon>Streptophyta</taxon>
        <taxon>Embryophyta</taxon>
        <taxon>Tracheophyta</taxon>
        <taxon>Spermatophyta</taxon>
        <taxon>Magnoliopsida</taxon>
        <taxon>eudicotyledons</taxon>
        <taxon>Gunneridae</taxon>
        <taxon>Pentapetalae</taxon>
        <taxon>rosids</taxon>
        <taxon>fabids</taxon>
        <taxon>Fagales</taxon>
        <taxon>Myricaceae</taxon>
        <taxon>Morella</taxon>
    </lineage>
</organism>
<evidence type="ECO:0000313" key="4">
    <source>
        <dbReference type="EMBL" id="KAB1220654.1"/>
    </source>
</evidence>
<reference evidence="4 5" key="1">
    <citation type="journal article" date="2019" name="Plant Biotechnol. J.">
        <title>The red bayberry genome and genetic basis of sex determination.</title>
        <authorList>
            <person name="Jia H.M."/>
            <person name="Jia H.J."/>
            <person name="Cai Q.L."/>
            <person name="Wang Y."/>
            <person name="Zhao H.B."/>
            <person name="Yang W.F."/>
            <person name="Wang G.Y."/>
            <person name="Li Y.H."/>
            <person name="Zhan D.L."/>
            <person name="Shen Y.T."/>
            <person name="Niu Q.F."/>
            <person name="Chang L."/>
            <person name="Qiu J."/>
            <person name="Zhao L."/>
            <person name="Xie H.B."/>
            <person name="Fu W.Y."/>
            <person name="Jin J."/>
            <person name="Li X.W."/>
            <person name="Jiao Y."/>
            <person name="Zhou C.C."/>
            <person name="Tu T."/>
            <person name="Chai C.Y."/>
            <person name="Gao J.L."/>
            <person name="Fan L.J."/>
            <person name="van de Weg E."/>
            <person name="Wang J.Y."/>
            <person name="Gao Z.S."/>
        </authorList>
    </citation>
    <scope>NUCLEOTIDE SEQUENCE [LARGE SCALE GENOMIC DNA]</scope>
    <source>
        <tissue evidence="4">Leaves</tissue>
    </source>
</reference>
<dbReference type="GO" id="GO:0009807">
    <property type="term" value="P:lignan biosynthetic process"/>
    <property type="evidence" value="ECO:0007669"/>
    <property type="project" value="UniProtKB-ARBA"/>
</dbReference>
<proteinExistence type="inferred from homology"/>
<evidence type="ECO:0000256" key="1">
    <source>
        <dbReference type="ARBA" id="ARBA00005725"/>
    </source>
</evidence>
<dbReference type="SUPFAM" id="SSF51735">
    <property type="entry name" value="NAD(P)-binding Rossmann-fold domains"/>
    <property type="match status" value="1"/>
</dbReference>
<evidence type="ECO:0000256" key="2">
    <source>
        <dbReference type="SAM" id="MobiDB-lite"/>
    </source>
</evidence>
<name>A0A6A1W5W6_9ROSI</name>
<dbReference type="OrthoDB" id="419598at2759"/>
<evidence type="ECO:0000313" key="5">
    <source>
        <dbReference type="Proteomes" id="UP000516437"/>
    </source>
</evidence>
<protein>
    <recommendedName>
        <fullName evidence="3">NmrA-like domain-containing protein</fullName>
    </recommendedName>
</protein>
<dbReference type="Proteomes" id="UP000516437">
    <property type="component" value="Chromosome 3"/>
</dbReference>
<evidence type="ECO:0000259" key="3">
    <source>
        <dbReference type="Pfam" id="PF05368"/>
    </source>
</evidence>
<comment type="caution">
    <text evidence="4">The sequence shown here is derived from an EMBL/GenBank/DDBJ whole genome shotgun (WGS) entry which is preliminary data.</text>
</comment>